<reference evidence="4" key="1">
    <citation type="submission" date="2020-09" db="EMBL/GenBank/DDBJ databases">
        <title>Comparative genome analyses of four rice-infecting Rhizoctonia solani isolates reveal extensive enrichment of homogalacturonan modification genes.</title>
        <authorList>
            <person name="Lee D.-Y."/>
            <person name="Jeon J."/>
            <person name="Kim K.-T."/>
            <person name="Cheong K."/>
            <person name="Song H."/>
            <person name="Choi G."/>
            <person name="Ko J."/>
            <person name="Opiyo S.O."/>
            <person name="Zuo S."/>
            <person name="Madhav S."/>
            <person name="Lee Y.-H."/>
            <person name="Wang G.-L."/>
        </authorList>
    </citation>
    <scope>NUCLEOTIDE SEQUENCE</scope>
    <source>
        <strain evidence="4">AG1-IA WGL</strain>
    </source>
</reference>
<accession>A0A8H7HIH1</accession>
<organism evidence="4 5">
    <name type="scientific">Rhizoctonia solani</name>
    <dbReference type="NCBI Taxonomy" id="456999"/>
    <lineage>
        <taxon>Eukaryota</taxon>
        <taxon>Fungi</taxon>
        <taxon>Dikarya</taxon>
        <taxon>Basidiomycota</taxon>
        <taxon>Agaricomycotina</taxon>
        <taxon>Agaricomycetes</taxon>
        <taxon>Cantharellales</taxon>
        <taxon>Ceratobasidiaceae</taxon>
        <taxon>Rhizoctonia</taxon>
    </lineage>
</organism>
<dbReference type="Pfam" id="PF10288">
    <property type="entry name" value="CTU2"/>
    <property type="match status" value="1"/>
</dbReference>
<dbReference type="GO" id="GO:0002143">
    <property type="term" value="P:tRNA wobble position uridine thiolation"/>
    <property type="evidence" value="ECO:0007669"/>
    <property type="project" value="TreeGrafter"/>
</dbReference>
<keyword evidence="2" id="KW-0819">tRNA processing</keyword>
<dbReference type="GO" id="GO:0000049">
    <property type="term" value="F:tRNA binding"/>
    <property type="evidence" value="ECO:0007669"/>
    <property type="project" value="InterPro"/>
</dbReference>
<proteinExistence type="inferred from homology"/>
<comment type="caution">
    <text evidence="4">The sequence shown here is derived from an EMBL/GenBank/DDBJ whole genome shotgun (WGS) entry which is preliminary data.</text>
</comment>
<evidence type="ECO:0000256" key="1">
    <source>
        <dbReference type="ARBA" id="ARBA00022490"/>
    </source>
</evidence>
<feature type="non-terminal residue" evidence="4">
    <location>
        <position position="1"/>
    </location>
</feature>
<dbReference type="GO" id="GO:0005829">
    <property type="term" value="C:cytosol"/>
    <property type="evidence" value="ECO:0007669"/>
    <property type="project" value="TreeGrafter"/>
</dbReference>
<dbReference type="UniPathway" id="UPA00988"/>
<dbReference type="AlphaFoldDB" id="A0A8H7HIH1"/>
<evidence type="ECO:0000313" key="5">
    <source>
        <dbReference type="Proteomes" id="UP000602905"/>
    </source>
</evidence>
<evidence type="ECO:0000256" key="3">
    <source>
        <dbReference type="SAM" id="MobiDB-lite"/>
    </source>
</evidence>
<keyword evidence="1" id="KW-0963">Cytoplasm</keyword>
<protein>
    <submittedName>
        <fullName evidence="4">Cytoplasmic tRNA 2-thiolation protein 2</fullName>
    </submittedName>
</protein>
<dbReference type="PANTHER" id="PTHR20882:SF14">
    <property type="entry name" value="CYTOPLASMIC TRNA 2-THIOLATION PROTEIN 2"/>
    <property type="match status" value="1"/>
</dbReference>
<dbReference type="GO" id="GO:0016783">
    <property type="term" value="F:sulfurtransferase activity"/>
    <property type="evidence" value="ECO:0007669"/>
    <property type="project" value="TreeGrafter"/>
</dbReference>
<dbReference type="OrthoDB" id="25129at2759"/>
<dbReference type="EMBL" id="JACYCD010000691">
    <property type="protein sequence ID" value="KAF8688869.1"/>
    <property type="molecule type" value="Genomic_DNA"/>
</dbReference>
<feature type="region of interest" description="Disordered" evidence="3">
    <location>
        <begin position="405"/>
        <end position="459"/>
    </location>
</feature>
<feature type="compositionally biased region" description="Polar residues" evidence="3">
    <location>
        <begin position="423"/>
        <end position="432"/>
    </location>
</feature>
<sequence length="511" mass="56199">MSCEDPSARPELMPRKPKYDRDPVCVRCRNPDLPASIVIRHSVYCRQECFVTQLGHKFRRCLEPTINPPQPGPPPGSRGVSLRPVLKAAGDLLVGFSGGSGSSLLLDLVHENYFTPARLDPARGTKAKSKRENVWPTARVAFIDISAAYPGTSDRTEDARRLVARYPHFTFIPLRIENAFDPNWANSVGFPLRESSVGIDVSSEDLPATRLPPETNPTEALHLYLSSQPSSSARTTALRNITRLLLQYTARHTKSSHLLLGGSLTSYAVDLLDAVATGAGFSIRQVGEETWEGIRIVRSLREITDKEVAAGCWWRRVEIMPATVMAREDNGITRLTKAFVTGLDRDFPSTVHTIARTCEKLAPKGGTSDSNCPLCARPIQPGVQAWKAQIAIRTFEPELREFPLSSSAVNPEGGHPRSDTHPGSDSVNTNESLLPPDSGSRQTSELIPTQTNEPIQSSTTPTLAPLLCYACHTQLTSRGRVPVPKHTIDQVALPVWVRPDNVLRDYLLESE</sequence>
<gene>
    <name evidence="4" type="ORF">RHS03_09163</name>
</gene>
<feature type="compositionally biased region" description="Polar residues" evidence="3">
    <location>
        <begin position="439"/>
        <end position="459"/>
    </location>
</feature>
<evidence type="ECO:0000313" key="4">
    <source>
        <dbReference type="EMBL" id="KAF8688869.1"/>
    </source>
</evidence>
<dbReference type="Proteomes" id="UP000602905">
    <property type="component" value="Unassembled WGS sequence"/>
</dbReference>
<dbReference type="PANTHER" id="PTHR20882">
    <property type="entry name" value="CYTOPLASMIC TRNA 2-THIOLATION PROTEIN 2"/>
    <property type="match status" value="1"/>
</dbReference>
<dbReference type="InterPro" id="IPR014729">
    <property type="entry name" value="Rossmann-like_a/b/a_fold"/>
</dbReference>
<evidence type="ECO:0000256" key="2">
    <source>
        <dbReference type="ARBA" id="ARBA00022694"/>
    </source>
</evidence>
<dbReference type="Gene3D" id="3.40.50.620">
    <property type="entry name" value="HUPs"/>
    <property type="match status" value="1"/>
</dbReference>
<dbReference type="InterPro" id="IPR019407">
    <property type="entry name" value="CTU2"/>
</dbReference>
<dbReference type="HAMAP" id="MF_03054">
    <property type="entry name" value="CTU2"/>
    <property type="match status" value="1"/>
</dbReference>
<name>A0A8H7HIH1_9AGAM</name>